<organism evidence="9 10">
    <name type="scientific">Malus baccata</name>
    <name type="common">Siberian crab apple</name>
    <name type="synonym">Pyrus baccata</name>
    <dbReference type="NCBI Taxonomy" id="106549"/>
    <lineage>
        <taxon>Eukaryota</taxon>
        <taxon>Viridiplantae</taxon>
        <taxon>Streptophyta</taxon>
        <taxon>Embryophyta</taxon>
        <taxon>Tracheophyta</taxon>
        <taxon>Spermatophyta</taxon>
        <taxon>Magnoliopsida</taxon>
        <taxon>eudicotyledons</taxon>
        <taxon>Gunneridae</taxon>
        <taxon>Pentapetalae</taxon>
        <taxon>rosids</taxon>
        <taxon>fabids</taxon>
        <taxon>Rosales</taxon>
        <taxon>Rosaceae</taxon>
        <taxon>Amygdaloideae</taxon>
        <taxon>Maleae</taxon>
        <taxon>Malus</taxon>
    </lineage>
</organism>
<accession>A0A540K796</accession>
<dbReference type="STRING" id="106549.A0A540K796"/>
<dbReference type="GO" id="GO:0009706">
    <property type="term" value="C:chloroplast inner membrane"/>
    <property type="evidence" value="ECO:0007669"/>
    <property type="project" value="TreeGrafter"/>
</dbReference>
<keyword evidence="5" id="KW-0812">Transmembrane</keyword>
<proteinExistence type="inferred from homology"/>
<evidence type="ECO:0000313" key="9">
    <source>
        <dbReference type="EMBL" id="TQD69772.1"/>
    </source>
</evidence>
<dbReference type="GO" id="GO:0099402">
    <property type="term" value="P:plant organ development"/>
    <property type="evidence" value="ECO:0007669"/>
    <property type="project" value="TreeGrafter"/>
</dbReference>
<evidence type="ECO:0000256" key="2">
    <source>
        <dbReference type="ARBA" id="ARBA00010793"/>
    </source>
</evidence>
<reference evidence="9 10" key="1">
    <citation type="journal article" date="2019" name="G3 (Bethesda)">
        <title>Sequencing of a Wild Apple (Malus baccata) Genome Unravels the Differences Between Cultivated and Wild Apple Species Regarding Disease Resistance and Cold Tolerance.</title>
        <authorList>
            <person name="Chen X."/>
        </authorList>
    </citation>
    <scope>NUCLEOTIDE SEQUENCE [LARGE SCALE GENOMIC DNA]</scope>
    <source>
        <strain evidence="10">cv. Shandingzi</strain>
        <tissue evidence="9">Leaves</tissue>
    </source>
</reference>
<protein>
    <submittedName>
        <fullName evidence="9">Uncharacterized protein</fullName>
    </submittedName>
</protein>
<dbReference type="Pfam" id="PF11891">
    <property type="entry name" value="RETICULATA-like"/>
    <property type="match status" value="1"/>
</dbReference>
<dbReference type="InterPro" id="IPR021825">
    <property type="entry name" value="RETICULATA-related"/>
</dbReference>
<evidence type="ECO:0000256" key="8">
    <source>
        <dbReference type="ARBA" id="ARBA00023136"/>
    </source>
</evidence>
<keyword evidence="6" id="KW-0809">Transit peptide</keyword>
<dbReference type="EMBL" id="VIEB01002546">
    <property type="protein sequence ID" value="TQD69772.1"/>
    <property type="molecule type" value="Genomic_DNA"/>
</dbReference>
<evidence type="ECO:0000256" key="7">
    <source>
        <dbReference type="ARBA" id="ARBA00022989"/>
    </source>
</evidence>
<dbReference type="Proteomes" id="UP000315295">
    <property type="component" value="Unassembled WGS sequence"/>
</dbReference>
<keyword evidence="8" id="KW-0472">Membrane</keyword>
<evidence type="ECO:0000256" key="4">
    <source>
        <dbReference type="ARBA" id="ARBA00022640"/>
    </source>
</evidence>
<keyword evidence="3" id="KW-0150">Chloroplast</keyword>
<comment type="subcellular location">
    <subcellularLocation>
        <location evidence="1">Plastid</location>
        <location evidence="1">Chloroplast membrane</location>
        <topology evidence="1">Multi-pass membrane protein</topology>
    </subcellularLocation>
</comment>
<keyword evidence="4" id="KW-0934">Plastid</keyword>
<comment type="similarity">
    <text evidence="2">Belongs to the RETICULATA family.</text>
</comment>
<gene>
    <name evidence="9" type="ORF">C1H46_044694</name>
</gene>
<dbReference type="AlphaFoldDB" id="A0A540K796"/>
<evidence type="ECO:0000256" key="1">
    <source>
        <dbReference type="ARBA" id="ARBA00004508"/>
    </source>
</evidence>
<evidence type="ECO:0000313" key="10">
    <source>
        <dbReference type="Proteomes" id="UP000315295"/>
    </source>
</evidence>
<evidence type="ECO:0000256" key="5">
    <source>
        <dbReference type="ARBA" id="ARBA00022692"/>
    </source>
</evidence>
<sequence length="177" mass="20135">MFLEELFDRKFVDAVLNEWQKTMMDLPAGFRQAYEMGLISSAQMVKFLATNARPTTTRFISRALPDGISRAFIGRIKQEWDLALINVLTVTACNAIVVWSLAPSRSYGNTFKFDLQNTLQKLPNNVFEKSYPLREFDLQKRFHSFFYKAAELCMVGLSAGAVQGSLSNFLANKKEGR</sequence>
<comment type="caution">
    <text evidence="9">The sequence shown here is derived from an EMBL/GenBank/DDBJ whole genome shotgun (WGS) entry which is preliminary data.</text>
</comment>
<evidence type="ECO:0000256" key="3">
    <source>
        <dbReference type="ARBA" id="ARBA00022528"/>
    </source>
</evidence>
<name>A0A540K796_MALBA</name>
<evidence type="ECO:0000256" key="6">
    <source>
        <dbReference type="ARBA" id="ARBA00022946"/>
    </source>
</evidence>
<dbReference type="PANTHER" id="PTHR31038">
    <property type="entry name" value="EXPRESSED PROTEIN-RELATED"/>
    <property type="match status" value="1"/>
</dbReference>
<keyword evidence="7" id="KW-1133">Transmembrane helix</keyword>
<dbReference type="PANTHER" id="PTHR31038:SF2">
    <property type="entry name" value="PROTEIN RETICULATA-RELATED 1, CHLOROPLASTIC"/>
    <property type="match status" value="1"/>
</dbReference>
<keyword evidence="10" id="KW-1185">Reference proteome</keyword>